<feature type="region of interest" description="Disordered" evidence="1">
    <location>
        <begin position="1980"/>
        <end position="2053"/>
    </location>
</feature>
<dbReference type="STRING" id="5823.A0A509ARI8"/>
<proteinExistence type="predicted"/>
<dbReference type="RefSeq" id="XP_034423255.1">
    <property type="nucleotide sequence ID" value="XM_034566682.1"/>
</dbReference>
<feature type="compositionally biased region" description="Basic and acidic residues" evidence="1">
    <location>
        <begin position="1982"/>
        <end position="2004"/>
    </location>
</feature>
<feature type="region of interest" description="Disordered" evidence="1">
    <location>
        <begin position="915"/>
        <end position="934"/>
    </location>
</feature>
<feature type="region of interest" description="Disordered" evidence="1">
    <location>
        <begin position="1169"/>
        <end position="1211"/>
    </location>
</feature>
<feature type="compositionally biased region" description="Low complexity" evidence="1">
    <location>
        <begin position="2018"/>
        <end position="2040"/>
    </location>
</feature>
<organism evidence="2 3">
    <name type="scientific">Plasmodium berghei (strain Anka)</name>
    <dbReference type="NCBI Taxonomy" id="5823"/>
    <lineage>
        <taxon>Eukaryota</taxon>
        <taxon>Sar</taxon>
        <taxon>Alveolata</taxon>
        <taxon>Apicomplexa</taxon>
        <taxon>Aconoidasida</taxon>
        <taxon>Haemosporida</taxon>
        <taxon>Plasmodiidae</taxon>
        <taxon>Plasmodium</taxon>
        <taxon>Plasmodium (Vinckeia)</taxon>
    </lineage>
</organism>
<dbReference type="PANTHER" id="PTHR33416">
    <property type="entry name" value="NUCLEAR PORE COMPLEX PROTEIN NUP1"/>
    <property type="match status" value="1"/>
</dbReference>
<feature type="region of interest" description="Disordered" evidence="1">
    <location>
        <begin position="1237"/>
        <end position="1323"/>
    </location>
</feature>
<evidence type="ECO:0000313" key="2">
    <source>
        <dbReference type="EMBL" id="VUC57484.1"/>
    </source>
</evidence>
<dbReference type="GeneID" id="55151444"/>
<dbReference type="EMBL" id="LK023128">
    <property type="protein sequence ID" value="VUC57484.1"/>
    <property type="molecule type" value="Genomic_DNA"/>
</dbReference>
<dbReference type="InParanoid" id="A0A509ARI8"/>
<name>A0A509ARI8_PLABA</name>
<evidence type="ECO:0000256" key="1">
    <source>
        <dbReference type="SAM" id="MobiDB-lite"/>
    </source>
</evidence>
<feature type="compositionally biased region" description="Polar residues" evidence="1">
    <location>
        <begin position="1170"/>
        <end position="1193"/>
    </location>
</feature>
<keyword evidence="3" id="KW-1185">Reference proteome</keyword>
<dbReference type="GO" id="GO:0071763">
    <property type="term" value="P:nuclear membrane organization"/>
    <property type="evidence" value="ECO:0007669"/>
    <property type="project" value="TreeGrafter"/>
</dbReference>
<protein>
    <submittedName>
        <fullName evidence="2">Nucleoporin NUP313</fullName>
    </submittedName>
</protein>
<feature type="region of interest" description="Disordered" evidence="1">
    <location>
        <begin position="1943"/>
        <end position="1963"/>
    </location>
</feature>
<sequence length="2715" mass="313282">MINNKRKRAYIQNERHENSNESESYVKLENEKGHDKDIIYDQIYSIPKKNKPRCLVLSNSKDNLIANFTNLLKIDNYGVEFKTKWYVHLFRICLFSERLYGPTQTTGSGKNKNEKGNEENINKLILEYNVDELLKNVQKLILRKIDCENLYYQKILVIVCLLFDYFQNKKYHNIKTVKHLEGEEEDTKNSIENFETKNGSDIHINDNSKKKIKSKKRYLETTKKQIYDDSGDDTTNKDKLSNYSENNKLLGSELLKNNEKNKFKPIDIINNQKNYYIIEFKNILYNEKKKFYNLEIFYHITNLIIHKYWYSQEYAHYNIFIWFLNYINNKLEIKKSINNINSKLEMFINLHPKIFNISHAKKKRKKNNYQHNNIIHNDINPTNPNNSHYFEGGIVDYPYIKNRFKQLGGGFSSFTNPINSSTPSNIINNNNNNNNNNNFFGVNNNSTNNTFNGFKSTNTDTSTIGNTFGSTFKGFGQSNNASIFGNNNTISNTVTKNIETGSTPFTSTNNTNTSLFGNSINSTSTTNNTNNSIPKFPSLFPPNSSGSTNNNMNNINNNSFNSQLNKPLFANITPIGNNMMPNLQNKNVNLFGSINNNAPGPNNSNINTTLDNNNNNNNNASIFGFDKNNQNNTSIFGNPSLNNTGTNTNFISASNNNATNNIFSFNKDSQKKLFQTPQISNLENNNNNSSNNNNLLNTTTSNGNNTALFGQKASGTGFFNSTINGNINKDLLLNNKAGFENDMLLQKTNMFSNTKPADSINFMNNNNNMINTNNTNISSLNNNAVSSFNFVTGNSNDILGGVSSNLNGQQNTNNFNNLFNTDNGSKELFKDLKITNEPTSKFTVNKKPLFSRRPVKSNLLISNSITSENNIFSSTYSNKDSLLNNQSKPVKVIFGQNVNTSTPITNENTNTAIFGGSSNTTTNNPNNSTYTNTMNQIPSISTKEIKPITSTMDKGNIFNQENNKNIFSNTNKLPFNASNNNTTMFGSTNCNIFGKSEISNIFSTSANNNTISISDTKTNPDANANTNVNDNNLIGTNTSNSVFGNTSIFGQNEINNNDQNNFQGINFPVKKLTLEERKKKTAKNNMLSLFSTNTNNSNIQTQNSITLNDTSLLINKNNNDTKKTNIFQFKSTQSDINTKTDTSIFGGFNKSNIFDIGKSQENFEEKKFQFGNNKPSGNNTNIIRSIPNDTLFGSKNEDKQKTSDNTPKTTNLFTFENFTNKEKDESKNEVKNEVKNEIKNEVNDDKNQVKNEVNDDKNQVKNEVNDDKNQVKNEVNDDKNQVKNEVNDDKNQVKNEVNDDKNQVKNEVNDDKNQVKNEAKNENKIDITKEPTIFKGFGSILENQIDEANKSASKSFIFGLGIKEKDKEEKKTSLTSDINKDDNALTTPKFGFTNNITTVSNNLNNIFNLGNNNKPDDNDNNNGNAKSSIFIERNEKEDGNGAGLFASTTNNKQKDNANLFSFKAEKDTSNISGINRFSSTNLVGNGNKNKESDLTINYDNIISRKRRKDVDLDYKDEIKNMNFSNLNENNDNNNLRNNETNHTNLNSQINNNMFLNEENKNNEGLFLKKSKIGNTLNHTKHILNTIKFDNIPSKDKLSASFSENENNTNNDADQTDRNIFNINMLISDQITKENELTNTITTSTLANNESNLNKSQLNFLSKNTGKNNNQYEADELDGKKKTENQNNHHYQQNESNFCIPDGNKKSKLAEEKQNDFYEKMRINEYLMNNNYNSDENNKNNNLEKKNTIVIDKKSMNRIKSYNKHISFDSIDVDLDRDVVDINELRQELFLCALNFHLHYWAEKVILFYPHNEKINKYCTSIIKIKNKFDETYDFNLFDDIHSISRKLLKRLDKNSCIYESVLFLSADNIQILKNAKLSLFDVFNIYHFWFKKNNSDLKKNFQNFLYTNKIYPSYLNYYMSLYKNSKTSNNKFTDLKGNRTKIVKGLTPQNKLTDNEETQKHSSPALSFYEKFSQFSYSKQNSKSDLHIPNDSESDKNSTSENEHNNSVIDNEQSESYSTNDENTDNSENSTNSESQENSQIYRNFENSDLNDENRIKKKKKKITENNLAEIFNSDSSDASNVLENNYDDEPFNMNINEKYIYLEKEEKRKKKLFLPSHIKIKKLSPCECILLELILKDNVLNVLKKYKLFKKEKYEYLYVNLIAMLKHYNYFSTYKSEDINVENGNNNFANIIPSNSVKDKMDKNHRQYINNIDKGSNLKRISNCLETNCTNIKNDKINILKKICDKNLLYYINLQLKNIAHLLNYKEIEIACTYLNHIKNNLFVIFQIPILLFNVLYDKLIKCYNDFSIMDNYFNNSLLYKDFRYEYILKTKIAYMLLNKFNEQDDIENCIKFAIYFDNNRVKAHKNNIYNDYIFHKNLINSYIKVHENIVPSEWIEAKYAKNGELSDINDSEYLDYYSFFFKDISKYIKLSIIDKIINSNIFSLRKENYTICQSSEDRENTNKKYKSNNGTNSGNNSNFPNNNTNENNETSQNDIEKKKKKFACYFMYMVRRSIMDDVVNIYSSKGEYFYKKLLATLVNNNFTKDYEKSHNKHFHMFIQVANINIFMKNVFFEYINFFKKKELYNIEKIKNEDEIMDNLVNVVKVNGRNFFVVINTLAEIATKIEKNIVKDVNIHILINLRNIIIDTFYLFKYVFNNREFSLSLIENLYKNVLNFNDTINSFFSDDVNFYPKEQIKDLYTHIRHKFTSQNVIN</sequence>
<dbReference type="PANTHER" id="PTHR33416:SF20">
    <property type="entry name" value="NUCLEAR PORE COMPLEX PROTEIN NUP1"/>
    <property type="match status" value="1"/>
</dbReference>
<gene>
    <name evidence="2" type="ORF">PBANKA_1310200</name>
</gene>
<dbReference type="FunCoup" id="A0A509ARI8">
    <property type="interactions" value="683"/>
</dbReference>
<evidence type="ECO:0000313" key="3">
    <source>
        <dbReference type="Proteomes" id="UP000074855"/>
    </source>
</evidence>
<feature type="compositionally biased region" description="Polar residues" evidence="1">
    <location>
        <begin position="2005"/>
        <end position="2017"/>
    </location>
</feature>
<dbReference type="Proteomes" id="UP000074855">
    <property type="component" value="Chromosome 13"/>
</dbReference>
<reference evidence="2 3" key="1">
    <citation type="journal article" date="2014" name="BMC Biol.">
        <title>A comprehensive evaluation of rodent malaria parasite genomes and gene expression.</title>
        <authorList>
            <person name="Otto T.D."/>
            <person name="Bohme U."/>
            <person name="Jackson A.P."/>
            <person name="Hunt M."/>
            <person name="Franke-Fayard B."/>
            <person name="Hoeijmakers W.A."/>
            <person name="Religa A.A."/>
            <person name="Robertson L."/>
            <person name="Sanders M."/>
            <person name="Ogun S.A."/>
            <person name="Cunningham D."/>
            <person name="Erhart A."/>
            <person name="Billker O."/>
            <person name="Khan S.M."/>
            <person name="Stunnenberg H.G."/>
            <person name="Langhorne J."/>
            <person name="Holder A.A."/>
            <person name="Waters A.P."/>
            <person name="Newbold C.I."/>
            <person name="Pain A."/>
            <person name="Berriman M."/>
            <person name="Janse C.J."/>
        </authorList>
    </citation>
    <scope>NUCLEOTIDE SEQUENCE</scope>
    <source>
        <strain evidence="2 3">ANKA</strain>
    </source>
</reference>
<feature type="compositionally biased region" description="Low complexity" evidence="1">
    <location>
        <begin position="2469"/>
        <end position="2495"/>
    </location>
</feature>
<feature type="region of interest" description="Disordered" evidence="1">
    <location>
        <begin position="2457"/>
        <end position="2497"/>
    </location>
</feature>
<dbReference type="GO" id="GO:0005635">
    <property type="term" value="C:nuclear envelope"/>
    <property type="evidence" value="ECO:0007669"/>
    <property type="project" value="TreeGrafter"/>
</dbReference>
<accession>A0A509ARI8</accession>
<feature type="compositionally biased region" description="Low complexity" evidence="1">
    <location>
        <begin position="917"/>
        <end position="933"/>
    </location>
</feature>
<dbReference type="VEuPathDB" id="PlasmoDB:PBANKA_1310200"/>
<dbReference type="KEGG" id="pbe:PBANKA_1310200"/>